<dbReference type="Gene3D" id="3.40.50.300">
    <property type="entry name" value="P-loop containing nucleotide triphosphate hydrolases"/>
    <property type="match status" value="1"/>
</dbReference>
<dbReference type="AlphaFoldDB" id="A0A6B3C520"/>
<evidence type="ECO:0000256" key="1">
    <source>
        <dbReference type="ARBA" id="ARBA00022741"/>
    </source>
</evidence>
<organism evidence="7">
    <name type="scientific">Streptomyces sp. SID12501</name>
    <dbReference type="NCBI Taxonomy" id="2706042"/>
    <lineage>
        <taxon>Bacteria</taxon>
        <taxon>Bacillati</taxon>
        <taxon>Actinomycetota</taxon>
        <taxon>Actinomycetes</taxon>
        <taxon>Kitasatosporales</taxon>
        <taxon>Streptomycetaceae</taxon>
        <taxon>Streptomyces</taxon>
    </lineage>
</organism>
<dbReference type="GO" id="GO:0003677">
    <property type="term" value="F:DNA binding"/>
    <property type="evidence" value="ECO:0007669"/>
    <property type="project" value="InterPro"/>
</dbReference>
<evidence type="ECO:0000256" key="3">
    <source>
        <dbReference type="ARBA" id="ARBA00022806"/>
    </source>
</evidence>
<dbReference type="GO" id="GO:0043138">
    <property type="term" value="F:3'-5' DNA helicase activity"/>
    <property type="evidence" value="ECO:0007669"/>
    <property type="project" value="TreeGrafter"/>
</dbReference>
<evidence type="ECO:0000256" key="2">
    <source>
        <dbReference type="ARBA" id="ARBA00022801"/>
    </source>
</evidence>
<dbReference type="SUPFAM" id="SSF52540">
    <property type="entry name" value="P-loop containing nucleoside triphosphate hydrolases"/>
    <property type="match status" value="1"/>
</dbReference>
<accession>A0A6B3C520</accession>
<feature type="compositionally biased region" description="Acidic residues" evidence="5">
    <location>
        <begin position="199"/>
        <end position="209"/>
    </location>
</feature>
<keyword evidence="3 7" id="KW-0347">Helicase</keyword>
<gene>
    <name evidence="7" type="ORF">G3I71_39460</name>
</gene>
<evidence type="ECO:0000256" key="4">
    <source>
        <dbReference type="ARBA" id="ARBA00022840"/>
    </source>
</evidence>
<dbReference type="PANTHER" id="PTHR11070:SF2">
    <property type="entry name" value="ATP-DEPENDENT DNA HELICASE SRS2"/>
    <property type="match status" value="1"/>
</dbReference>
<dbReference type="PANTHER" id="PTHR11070">
    <property type="entry name" value="UVRD / RECB / PCRA DNA HELICASE FAMILY MEMBER"/>
    <property type="match status" value="1"/>
</dbReference>
<dbReference type="InterPro" id="IPR000212">
    <property type="entry name" value="DNA_helicase_UvrD/REP"/>
</dbReference>
<evidence type="ECO:0000313" key="7">
    <source>
        <dbReference type="EMBL" id="NEC91738.1"/>
    </source>
</evidence>
<keyword evidence="2" id="KW-0378">Hydrolase</keyword>
<name>A0A6B3C520_9ACTN</name>
<proteinExistence type="predicted"/>
<dbReference type="GO" id="GO:0000725">
    <property type="term" value="P:recombinational repair"/>
    <property type="evidence" value="ECO:0007669"/>
    <property type="project" value="TreeGrafter"/>
</dbReference>
<feature type="region of interest" description="Disordered" evidence="5">
    <location>
        <begin position="199"/>
        <end position="221"/>
    </location>
</feature>
<dbReference type="InterPro" id="IPR027417">
    <property type="entry name" value="P-loop_NTPase"/>
</dbReference>
<reference evidence="7" key="1">
    <citation type="submission" date="2020-01" db="EMBL/GenBank/DDBJ databases">
        <title>Insect and environment-associated Actinomycetes.</title>
        <authorList>
            <person name="Currrie C."/>
            <person name="Chevrette M."/>
            <person name="Carlson C."/>
            <person name="Stubbendieck R."/>
            <person name="Wendt-Pienkowski E."/>
        </authorList>
    </citation>
    <scope>NUCLEOTIDE SEQUENCE</scope>
    <source>
        <strain evidence="7">SID12501</strain>
    </source>
</reference>
<evidence type="ECO:0000259" key="6">
    <source>
        <dbReference type="Pfam" id="PF00580"/>
    </source>
</evidence>
<evidence type="ECO:0000256" key="5">
    <source>
        <dbReference type="SAM" id="MobiDB-lite"/>
    </source>
</evidence>
<comment type="caution">
    <text evidence="7">The sequence shown here is derived from an EMBL/GenBank/DDBJ whole genome shotgun (WGS) entry which is preliminary data.</text>
</comment>
<dbReference type="EMBL" id="JAAGLU010000047">
    <property type="protein sequence ID" value="NEC91738.1"/>
    <property type="molecule type" value="Genomic_DNA"/>
</dbReference>
<feature type="region of interest" description="Disordered" evidence="5">
    <location>
        <begin position="253"/>
        <end position="280"/>
    </location>
</feature>
<dbReference type="GO" id="GO:0016787">
    <property type="term" value="F:hydrolase activity"/>
    <property type="evidence" value="ECO:0007669"/>
    <property type="project" value="UniProtKB-KW"/>
</dbReference>
<sequence>MGKESACTSHCDWVLLDEAQDTNPVLEQVFTAQRGHAQLMMVGDCAQAVYGWRGAHDAMTGFDGTALTLTQSFRFGPRLAVEANRWLAIAGAPIRLDGTDTISTELGPVVSPAAVLCRTDVGAMAEVMAHFATSHRVALAGGAGTLRALATAARDLTEGRRTWHPDSCSSSPGANCATVTVSAVHRAEGREWATVEIADDFTPSDDSDGNDVNGRPLPGPIDDAEAPVAYIAVTRARHRLDLGGLSWIRHPGGNPCVTPPEPRGGRSARTAHRGTRARHPRMSDVIGSGLLVNQVRSLSRC</sequence>
<feature type="compositionally biased region" description="Basic residues" evidence="5">
    <location>
        <begin position="269"/>
        <end position="280"/>
    </location>
</feature>
<keyword evidence="1" id="KW-0547">Nucleotide-binding</keyword>
<keyword evidence="4" id="KW-0067">ATP-binding</keyword>
<protein>
    <submittedName>
        <fullName evidence="7">UvrD-helicase domain-containing protein</fullName>
    </submittedName>
</protein>
<dbReference type="GO" id="GO:0005524">
    <property type="term" value="F:ATP binding"/>
    <property type="evidence" value="ECO:0007669"/>
    <property type="project" value="UniProtKB-KW"/>
</dbReference>
<dbReference type="Pfam" id="PF00580">
    <property type="entry name" value="UvrD-helicase"/>
    <property type="match status" value="1"/>
</dbReference>
<feature type="domain" description="UvrD-like helicase ATP-binding" evidence="6">
    <location>
        <begin position="6"/>
        <end position="56"/>
    </location>
</feature>
<dbReference type="InterPro" id="IPR014016">
    <property type="entry name" value="UvrD-like_ATP-bd"/>
</dbReference>